<dbReference type="RefSeq" id="WP_394836579.1">
    <property type="nucleotide sequence ID" value="NZ_CP089929.1"/>
</dbReference>
<dbReference type="PROSITE" id="PS51257">
    <property type="entry name" value="PROKAR_LIPOPROTEIN"/>
    <property type="match status" value="1"/>
</dbReference>
<gene>
    <name evidence="2" type="ORF">LVJ94_06680</name>
</gene>
<sequence>MARVQFGWALGMGCAVVVSCAPSGHAPPGASGVAAPAEVAIAKVEPPAVATATAPPSRFVHRPRPPVPQRPPPPVVMAAMAGEPSPATSRLESASCAKAASEDREARVQAMRAEVDRAFGQWRRNKESCQARRYSKRSSLEMDAPEPPRSVPVPTTAMPKPLSEGHASMAIDAAAPQGTGAPKQEAPAKAGRASGTNNQVAGVDEADIVKNDGRYVYFAANGALRIAEALQPRIVSVTPLSGVARNLFVEGDHAVVYSSNAPANRPCTYGYDCAFAGDGTKTTITVYDVADRTAPKIVRQIDLSGSLMAARRIGNAVHTVVADGDSLAPSYATWPEDLGSCDEISEKVAEAKFWKLKLANERKLREQPPTFPTMRDHGTEQPICKEGLLRTRVHDGGAFTTVVSFDLQNDKSAPTTAMVKSRPGAVFASESGLYLSVTHQKSSYDEVSEIHKFRIGGNPHDTKYLGSGVVPGHVLNQFAMDEWAGYLRIATTRGRVPDPKVQSTVSILREGGGHNLARVGAIGKIAPGEDIRAVRFDGDRAYVVTFKKTDPLFVLDLYHPAHPAILGELKIPGFSTYIHRIDPEHLLSIGFDANDHGSFAYFDGVILQLFDVKNPTDPKLVHKEKIGTRGSSSEAATDHLAFNYFAEQGLLAVPMTVCEGGGDGMQGNEVSFSGLLVYDVDIDKGFTRLGGVNHAGSHMGCSTWWSNASSAVKRSIFLDDLVYSIASDRAKVQHLGRLGVDVADLPLSP</sequence>
<evidence type="ECO:0000313" key="2">
    <source>
        <dbReference type="EMBL" id="WXB06920.1"/>
    </source>
</evidence>
<keyword evidence="3" id="KW-1185">Reference proteome</keyword>
<feature type="region of interest" description="Disordered" evidence="1">
    <location>
        <begin position="125"/>
        <end position="163"/>
    </location>
</feature>
<dbReference type="Pfam" id="PF09826">
    <property type="entry name" value="Beta_propel"/>
    <property type="match status" value="1"/>
</dbReference>
<name>A0ABZ2L829_9BACT</name>
<reference evidence="2" key="1">
    <citation type="submission" date="2021-12" db="EMBL/GenBank/DDBJ databases">
        <title>Discovery of the Pendulisporaceae a myxobacterial family with distinct sporulation behavior and unique specialized metabolism.</title>
        <authorList>
            <person name="Garcia R."/>
            <person name="Popoff A."/>
            <person name="Bader C.D."/>
            <person name="Loehr J."/>
            <person name="Walesch S."/>
            <person name="Walt C."/>
            <person name="Boldt J."/>
            <person name="Bunk B."/>
            <person name="Haeckl F.J.F.P.J."/>
            <person name="Gunesch A.P."/>
            <person name="Birkelbach J."/>
            <person name="Nuebel U."/>
            <person name="Pietschmann T."/>
            <person name="Bach T."/>
            <person name="Mueller R."/>
        </authorList>
    </citation>
    <scope>NUCLEOTIDE SEQUENCE</scope>
    <source>
        <strain evidence="2">MSr11367</strain>
    </source>
</reference>
<dbReference type="InterPro" id="IPR019198">
    <property type="entry name" value="Beta_propeller_containing"/>
</dbReference>
<dbReference type="EMBL" id="CP089983">
    <property type="protein sequence ID" value="WXB06920.1"/>
    <property type="molecule type" value="Genomic_DNA"/>
</dbReference>
<evidence type="ECO:0000256" key="1">
    <source>
        <dbReference type="SAM" id="MobiDB-lite"/>
    </source>
</evidence>
<dbReference type="Proteomes" id="UP001374803">
    <property type="component" value="Chromosome"/>
</dbReference>
<feature type="region of interest" description="Disordered" evidence="1">
    <location>
        <begin position="176"/>
        <end position="198"/>
    </location>
</feature>
<organism evidence="2 3">
    <name type="scientific">Pendulispora rubella</name>
    <dbReference type="NCBI Taxonomy" id="2741070"/>
    <lineage>
        <taxon>Bacteria</taxon>
        <taxon>Pseudomonadati</taxon>
        <taxon>Myxococcota</taxon>
        <taxon>Myxococcia</taxon>
        <taxon>Myxococcales</taxon>
        <taxon>Sorangiineae</taxon>
        <taxon>Pendulisporaceae</taxon>
        <taxon>Pendulispora</taxon>
    </lineage>
</organism>
<accession>A0ABZ2L829</accession>
<protein>
    <submittedName>
        <fullName evidence="2">Beta-propeller domain-containing protein</fullName>
    </submittedName>
</protein>
<proteinExistence type="predicted"/>
<evidence type="ECO:0000313" key="3">
    <source>
        <dbReference type="Proteomes" id="UP001374803"/>
    </source>
</evidence>